<keyword evidence="1" id="KW-0238">DNA-binding</keyword>
<dbReference type="PANTHER" id="PTHR46558:SF4">
    <property type="entry name" value="DNA-BIDING PHAGE PROTEIN"/>
    <property type="match status" value="1"/>
</dbReference>
<dbReference type="SUPFAM" id="SSF47413">
    <property type="entry name" value="lambda repressor-like DNA-binding domains"/>
    <property type="match status" value="1"/>
</dbReference>
<evidence type="ECO:0000313" key="7">
    <source>
        <dbReference type="Proteomes" id="UP000262901"/>
    </source>
</evidence>
<reference evidence="3" key="4">
    <citation type="journal article" date="2019" name="Int. J. Syst. Evol. Microbiol.">
        <title>Streptococcus chenjunshii sp. nov. isolated from feces of Tibetan antelopes.</title>
        <authorList>
            <person name="Tian Z."/>
            <person name="Lu S."/>
            <person name="Jin D."/>
            <person name="Yang J."/>
            <person name="Pu J."/>
            <person name="Lai X.H."/>
            <person name="Bai X.N."/>
            <person name="Wu X.M."/>
            <person name="Li J."/>
            <person name="Wang S."/>
            <person name="Xu J."/>
        </authorList>
    </citation>
    <scope>NUCLEOTIDE SEQUENCE</scope>
    <source>
        <strain evidence="3">Z15</strain>
    </source>
</reference>
<dbReference type="AlphaFoldDB" id="A0A372KQD3"/>
<reference evidence="4 8" key="1">
    <citation type="submission" date="2018-08" db="EMBL/GenBank/DDBJ databases">
        <title>Draft genome of Streptococcus sp .nov. Z2.</title>
        <authorList>
            <person name="Tian Z."/>
        </authorList>
    </citation>
    <scope>NUCLEOTIDE SEQUENCE [LARGE SCALE GENOMIC DNA]</scope>
    <source>
        <strain evidence="4 8">Z2</strain>
    </source>
</reference>
<dbReference type="Proteomes" id="UP000246115">
    <property type="component" value="Chromosome"/>
</dbReference>
<dbReference type="EMBL" id="CP031733">
    <property type="protein sequence ID" value="AXQ77987.1"/>
    <property type="molecule type" value="Genomic_DNA"/>
</dbReference>
<sequence>MIDKNIKLLRKKQGLSQEKLAEKIGVSRQTVAKWETGNSLPDVLSCAKLAELFDVSIEDLLHLDTELLSLPHTKGKYIFGSLTVQEGGQISLPARARKLFSIEPGDDLLLIGDVDRGLALVDVNFFLESYRALEINEKDS</sequence>
<dbReference type="GO" id="GO:0003677">
    <property type="term" value="F:DNA binding"/>
    <property type="evidence" value="ECO:0007669"/>
    <property type="project" value="UniProtKB-KW"/>
</dbReference>
<dbReference type="PROSITE" id="PS50943">
    <property type="entry name" value="HTH_CROC1"/>
    <property type="match status" value="1"/>
</dbReference>
<protein>
    <submittedName>
        <fullName evidence="5">Helix-turn-helix domain-containing protein</fullName>
    </submittedName>
</protein>
<dbReference type="Pfam" id="PF01381">
    <property type="entry name" value="HTH_3"/>
    <property type="match status" value="1"/>
</dbReference>
<dbReference type="CDD" id="cd00093">
    <property type="entry name" value="HTH_XRE"/>
    <property type="match status" value="1"/>
</dbReference>
<evidence type="ECO:0000313" key="6">
    <source>
        <dbReference type="Proteomes" id="UP000246115"/>
    </source>
</evidence>
<dbReference type="SMART" id="SM00530">
    <property type="entry name" value="HTH_XRE"/>
    <property type="match status" value="1"/>
</dbReference>
<dbReference type="EMBL" id="QVQY01000002">
    <property type="protein sequence ID" value="RFU51768.1"/>
    <property type="molecule type" value="Genomic_DNA"/>
</dbReference>
<dbReference type="OrthoDB" id="9805856at2"/>
<dbReference type="SUPFAM" id="SSF89447">
    <property type="entry name" value="AbrB/MazE/MraZ-like"/>
    <property type="match status" value="1"/>
</dbReference>
<evidence type="ECO:0000259" key="2">
    <source>
        <dbReference type="PROSITE" id="PS50943"/>
    </source>
</evidence>
<proteinExistence type="predicted"/>
<dbReference type="PANTHER" id="PTHR46558">
    <property type="entry name" value="TRACRIPTIONAL REGULATORY PROTEIN-RELATED-RELATED"/>
    <property type="match status" value="1"/>
</dbReference>
<accession>A0A372KQD3</accession>
<gene>
    <name evidence="3" type="ORF">DDV21_002320</name>
    <name evidence="4" type="ORF">DDV22_01445</name>
    <name evidence="5" type="ORF">DDV23_01955</name>
</gene>
<organism evidence="5 7">
    <name type="scientific">Streptococcus chenjunshii</name>
    <dbReference type="NCBI Taxonomy" id="2173853"/>
    <lineage>
        <taxon>Bacteria</taxon>
        <taxon>Bacillati</taxon>
        <taxon>Bacillota</taxon>
        <taxon>Bacilli</taxon>
        <taxon>Lactobacillales</taxon>
        <taxon>Streptococcaceae</taxon>
        <taxon>Streptococcus</taxon>
    </lineage>
</organism>
<keyword evidence="8" id="KW-1185">Reference proteome</keyword>
<evidence type="ECO:0000313" key="8">
    <source>
        <dbReference type="Proteomes" id="UP000264056"/>
    </source>
</evidence>
<dbReference type="InterPro" id="IPR037914">
    <property type="entry name" value="SpoVT-AbrB_sf"/>
</dbReference>
<dbReference type="Proteomes" id="UP000262901">
    <property type="component" value="Unassembled WGS sequence"/>
</dbReference>
<dbReference type="KEGG" id="schj:DDV21_002320"/>
<feature type="domain" description="HTH cro/C1-type" evidence="2">
    <location>
        <begin position="6"/>
        <end position="60"/>
    </location>
</feature>
<evidence type="ECO:0000256" key="1">
    <source>
        <dbReference type="ARBA" id="ARBA00023125"/>
    </source>
</evidence>
<evidence type="ECO:0000313" key="3">
    <source>
        <dbReference type="EMBL" id="AXQ77987.1"/>
    </source>
</evidence>
<reference evidence="6" key="3">
    <citation type="submission" date="2018-08" db="EMBL/GenBank/DDBJ databases">
        <title>Streptococcus chenjunshii sp. nov., isolated from stools sample of the Tibetan antelope in the Qinghai-Tibet plateau, China.</title>
        <authorList>
            <person name="Tian Z."/>
        </authorList>
    </citation>
    <scope>NUCLEOTIDE SEQUENCE [LARGE SCALE GENOMIC DNA]</scope>
    <source>
        <strain evidence="6">Z15</strain>
    </source>
</reference>
<dbReference type="RefSeq" id="WP_116877426.1">
    <property type="nucleotide sequence ID" value="NZ_CP031733.1"/>
</dbReference>
<name>A0A372KQD3_9STRE</name>
<reference evidence="5 7" key="2">
    <citation type="submission" date="2018-08" db="EMBL/GenBank/DDBJ databases">
        <title>Draft genome of Streptococcus sp. nov. Z1.</title>
        <authorList>
            <person name="Tian Z."/>
        </authorList>
    </citation>
    <scope>NUCLEOTIDE SEQUENCE [LARGE SCALE GENOMIC DNA]</scope>
    <source>
        <strain evidence="5">Z1</strain>
        <strain evidence="7">Z1(2018)</strain>
    </source>
</reference>
<accession>A0A346NAE2</accession>
<dbReference type="Proteomes" id="UP000264056">
    <property type="component" value="Unassembled WGS sequence"/>
</dbReference>
<evidence type="ECO:0000313" key="4">
    <source>
        <dbReference type="EMBL" id="RFU51768.1"/>
    </source>
</evidence>
<dbReference type="InterPro" id="IPR010982">
    <property type="entry name" value="Lambda_DNA-bd_dom_sf"/>
</dbReference>
<dbReference type="EMBL" id="QVQZ01000002">
    <property type="protein sequence ID" value="RFU53858.1"/>
    <property type="molecule type" value="Genomic_DNA"/>
</dbReference>
<dbReference type="Gene3D" id="1.10.260.40">
    <property type="entry name" value="lambda repressor-like DNA-binding domains"/>
    <property type="match status" value="1"/>
</dbReference>
<dbReference type="InterPro" id="IPR001387">
    <property type="entry name" value="Cro/C1-type_HTH"/>
</dbReference>
<evidence type="ECO:0000313" key="5">
    <source>
        <dbReference type="EMBL" id="RFU53858.1"/>
    </source>
</evidence>